<dbReference type="Gramene" id="ERN02157">
    <property type="protein sequence ID" value="ERN02157"/>
    <property type="gene ID" value="AMTR_s00045p00188150"/>
</dbReference>
<dbReference type="Pfam" id="PF03242">
    <property type="entry name" value="LEA_3a"/>
    <property type="match status" value="1"/>
</dbReference>
<dbReference type="EMBL" id="KI394661">
    <property type="protein sequence ID" value="ERN02157.1"/>
    <property type="molecule type" value="Genomic_DNA"/>
</dbReference>
<keyword evidence="3" id="KW-1185">Reference proteome</keyword>
<organism evidence="2 3">
    <name type="scientific">Amborella trichopoda</name>
    <dbReference type="NCBI Taxonomy" id="13333"/>
    <lineage>
        <taxon>Eukaryota</taxon>
        <taxon>Viridiplantae</taxon>
        <taxon>Streptophyta</taxon>
        <taxon>Embryophyta</taxon>
        <taxon>Tracheophyta</taxon>
        <taxon>Spermatophyta</taxon>
        <taxon>Magnoliopsida</taxon>
        <taxon>Amborellales</taxon>
        <taxon>Amborellaceae</taxon>
        <taxon>Amborella</taxon>
    </lineage>
</organism>
<feature type="compositionally biased region" description="Low complexity" evidence="1">
    <location>
        <begin position="55"/>
        <end position="68"/>
    </location>
</feature>
<protein>
    <submittedName>
        <fullName evidence="2">Uncharacterized protein</fullName>
    </submittedName>
</protein>
<sequence>MVVENQWLPVTERHFSLMLPVVGQFAYYRRVFAAAANVVSNMMRENRRDHLSPVNNNKNSSNKGSKSSWMPDPVTGYYVPEDHFGETDVAQLREELLNQKTGGQM</sequence>
<name>W1NX26_AMBTC</name>
<gene>
    <name evidence="2" type="ORF">AMTR_s00045p00188150</name>
</gene>
<dbReference type="Proteomes" id="UP000017836">
    <property type="component" value="Unassembled WGS sequence"/>
</dbReference>
<dbReference type="PANTHER" id="PTHR33509:SF5">
    <property type="entry name" value="PROTEIN SENESCENCE-ASSOCIATED GENE 21, MITOCHONDRIAL"/>
    <property type="match status" value="1"/>
</dbReference>
<evidence type="ECO:0000256" key="1">
    <source>
        <dbReference type="SAM" id="MobiDB-lite"/>
    </source>
</evidence>
<dbReference type="AlphaFoldDB" id="W1NX26"/>
<feature type="region of interest" description="Disordered" evidence="1">
    <location>
        <begin position="46"/>
        <end position="73"/>
    </location>
</feature>
<reference evidence="3" key="1">
    <citation type="journal article" date="2013" name="Science">
        <title>The Amborella genome and the evolution of flowering plants.</title>
        <authorList>
            <consortium name="Amborella Genome Project"/>
        </authorList>
    </citation>
    <scope>NUCLEOTIDE SEQUENCE [LARGE SCALE GENOMIC DNA]</scope>
</reference>
<dbReference type="PANTHER" id="PTHR33509">
    <property type="entry name" value="LATE EMBRYOGENIS ABUNDANT PROTEIN 2-RELATED"/>
    <property type="match status" value="1"/>
</dbReference>
<proteinExistence type="predicted"/>
<dbReference type="InterPro" id="IPR004926">
    <property type="entry name" value="LEA_3a"/>
</dbReference>
<dbReference type="GO" id="GO:0006950">
    <property type="term" value="P:response to stress"/>
    <property type="evidence" value="ECO:0000318"/>
    <property type="project" value="GO_Central"/>
</dbReference>
<evidence type="ECO:0000313" key="3">
    <source>
        <dbReference type="Proteomes" id="UP000017836"/>
    </source>
</evidence>
<dbReference type="HOGENOM" id="CLU_158380_2_0_1"/>
<accession>W1NX26</accession>
<evidence type="ECO:0000313" key="2">
    <source>
        <dbReference type="EMBL" id="ERN02157.1"/>
    </source>
</evidence>